<dbReference type="Proteomes" id="UP000801492">
    <property type="component" value="Unassembled WGS sequence"/>
</dbReference>
<reference evidence="1" key="1">
    <citation type="submission" date="2019-08" db="EMBL/GenBank/DDBJ databases">
        <title>The genome of the North American firefly Photinus pyralis.</title>
        <authorList>
            <consortium name="Photinus pyralis genome working group"/>
            <person name="Fallon T.R."/>
            <person name="Sander Lower S.E."/>
            <person name="Weng J.-K."/>
        </authorList>
    </citation>
    <scope>NUCLEOTIDE SEQUENCE</scope>
    <source>
        <strain evidence="1">TRF0915ILg1</strain>
        <tissue evidence="1">Whole body</tissue>
    </source>
</reference>
<gene>
    <name evidence="1" type="ORF">ILUMI_08068</name>
</gene>
<sequence length="99" mass="11902">MNACSEYRKNSFGLKDIFTRYSNMDLCDLRQGIPYAINKLVPDTSRFPPHLPLGSYKLVLNYYFHTDFQCQMNFYMRFIDKPIDWMKIPLNKRSHEKSH</sequence>
<dbReference type="AlphaFoldDB" id="A0A8K0GDS2"/>
<dbReference type="OrthoDB" id="8180029at2759"/>
<name>A0A8K0GDS2_IGNLU</name>
<dbReference type="EMBL" id="VTPC01003700">
    <property type="protein sequence ID" value="KAF2898107.1"/>
    <property type="molecule type" value="Genomic_DNA"/>
</dbReference>
<accession>A0A8K0GDS2</accession>
<evidence type="ECO:0000313" key="2">
    <source>
        <dbReference type="Proteomes" id="UP000801492"/>
    </source>
</evidence>
<keyword evidence="2" id="KW-1185">Reference proteome</keyword>
<comment type="caution">
    <text evidence="1">The sequence shown here is derived from an EMBL/GenBank/DDBJ whole genome shotgun (WGS) entry which is preliminary data.</text>
</comment>
<evidence type="ECO:0000313" key="1">
    <source>
        <dbReference type="EMBL" id="KAF2898107.1"/>
    </source>
</evidence>
<proteinExistence type="predicted"/>
<protein>
    <submittedName>
        <fullName evidence="1">Uncharacterized protein</fullName>
    </submittedName>
</protein>
<organism evidence="1 2">
    <name type="scientific">Ignelater luminosus</name>
    <name type="common">Cucubano</name>
    <name type="synonym">Pyrophorus luminosus</name>
    <dbReference type="NCBI Taxonomy" id="2038154"/>
    <lineage>
        <taxon>Eukaryota</taxon>
        <taxon>Metazoa</taxon>
        <taxon>Ecdysozoa</taxon>
        <taxon>Arthropoda</taxon>
        <taxon>Hexapoda</taxon>
        <taxon>Insecta</taxon>
        <taxon>Pterygota</taxon>
        <taxon>Neoptera</taxon>
        <taxon>Endopterygota</taxon>
        <taxon>Coleoptera</taxon>
        <taxon>Polyphaga</taxon>
        <taxon>Elateriformia</taxon>
        <taxon>Elateroidea</taxon>
        <taxon>Elateridae</taxon>
        <taxon>Agrypninae</taxon>
        <taxon>Pyrophorini</taxon>
        <taxon>Ignelater</taxon>
    </lineage>
</organism>